<proteinExistence type="predicted"/>
<dbReference type="PROSITE" id="PS50158">
    <property type="entry name" value="ZF_CCHC"/>
    <property type="match status" value="1"/>
</dbReference>
<feature type="domain" description="CCHC-type" evidence="9">
    <location>
        <begin position="845"/>
        <end position="860"/>
    </location>
</feature>
<evidence type="ECO:0008006" key="12">
    <source>
        <dbReference type="Google" id="ProtNLM"/>
    </source>
</evidence>
<dbReference type="GO" id="GO:0004519">
    <property type="term" value="F:endonuclease activity"/>
    <property type="evidence" value="ECO:0007669"/>
    <property type="project" value="UniProtKB-KW"/>
</dbReference>
<keyword evidence="1" id="KW-0808">Transferase</keyword>
<keyword evidence="2" id="KW-0548">Nucleotidyltransferase</keyword>
<evidence type="ECO:0000256" key="4">
    <source>
        <dbReference type="ARBA" id="ARBA00022759"/>
    </source>
</evidence>
<evidence type="ECO:0000256" key="8">
    <source>
        <dbReference type="SAM" id="MobiDB-lite"/>
    </source>
</evidence>
<dbReference type="VEuPathDB" id="FungiDB:H257_01623"/>
<dbReference type="PROSITE" id="PS50994">
    <property type="entry name" value="INTEGRASE"/>
    <property type="match status" value="1"/>
</dbReference>
<dbReference type="InterPro" id="IPR001584">
    <property type="entry name" value="Integrase_cat-core"/>
</dbReference>
<evidence type="ECO:0000256" key="6">
    <source>
        <dbReference type="ARBA" id="ARBA00022918"/>
    </source>
</evidence>
<dbReference type="SMART" id="SM00343">
    <property type="entry name" value="ZnF_C2HC"/>
    <property type="match status" value="1"/>
</dbReference>
<dbReference type="InterPro" id="IPR043502">
    <property type="entry name" value="DNA/RNA_pol_sf"/>
</dbReference>
<dbReference type="Gene3D" id="3.30.70.270">
    <property type="match status" value="2"/>
</dbReference>
<gene>
    <name evidence="11" type="ORF">H257_01623</name>
</gene>
<sequence>MFLSGTFTGAAGGWAIVEKEAYAIVETLVRADYLLHPAVGFNLYTDHRNLKYIFSPTSVVASVPKYTAQKLERWALLLMGYSNVIHDIPSIGAISQQPLLISPLRDEKFVWPTFVSIAEAQVVAPDDVLSRMTKSLDAVHLVVLASGQAWPLRLVDDVIWVPVTAAELQLRLCVCAHASMESFCQWTGMKGDVEFFVRRCLHCTSASGGSPHPLGEALHSTTPNGLIHWDFVFMGVSKTGDKYLLVVKCDASKMVCLFPAPEATVRSLRTAYCSGSPCSAWATSGVSDQGTHFKNQVVAELQHVLGAHHHFTTASCPWANGTVEAVMCQCLCLVRACLSEWSMAPDQWPEAPHHHARAQPAAVPISRRYAPRGAMSGRLAMSPADTMALPGQIMSATLAEVEEGQRENIAAAQLELEEMHKLMSVENAWKGDRWRQYHEKKKGMQMTQFIVGDYVLYQDKLRTKWCGPAVVTEVTSNWVYAVENLLTHEVTYEVRPVHGSRLKFYADGDLDVTSELLAHVAQNSEWGPLTTTDAKQRRMGAQLQLQWTFISVSWVKKRETYVDKLRANAQRMGVVEWRRSAVGWIPSTDCSLLKATCTYVWRVPVEQLSEDDYHDRIMEIVGQPETKWTPTKSDMQTYCRALSVDPHGDVTSRLVSFMERVDDVIDENGLRQQLKDSTMLRTFVKVVAARVTPSYLRDRVEEQMKTVPANDLVAFADILREQLDRTHDADMVNQQRNSYGSKRDLEEDDQGRRITKHAKKANQAVRDQRELRENYPCPPGGYIKPERSAAVWSPSTQKRTGDPPATKYGPQANSRPRHDDRHVQAVRDEARPRFAPGWDDRGMLCFVCQQPGHMARECPNKKDGDSGYTSWEKGKNAVKRFKARERKANMQAKRMKKPPPPSKEDDGRWVRLNSVLEVPYCPDTGADQNIVPQAMVDELQALQPQLQVVKLAAPFVGTAYNQMPLEASSYVDLTLTMKTAAGPVKVPGKRRCYVVNDGDEFLVSDDTLKTIGIDIDRLLEQVARLQVDADAKEGSKPPGGESNQQSAWCSPVNPFLKPDGRKSLKSTDKWSDYDVLKNYRLTNDYGVVNSLTEPKAGTMPFQATILQNLRGKKAMGVFDLPKCFWQFPLHPDSWDMLSFMLNGCVYTPDRVMQGHVDSALYVQSTNEECYKDLLYKNMLIWIDDIFVYADTVEEYVDALGSFFDRVAQELQQFVCAVNWLRDSMTEYAQTVDPLQQCLTKALEGKGKKKRIASSVQLEPTDGEKLAFDAVKSKLRSSVELSHPRDDAMMCLFTDVSDHGWSIVSGIFAGAQKAWSVIEKEAYPIARACEKLNYMLMRPTGFKMYCDHKNLIHVFAPGEEWKAHTRGKLMR</sequence>
<feature type="domain" description="Integrase catalytic" evidence="10">
    <location>
        <begin position="219"/>
        <end position="327"/>
    </location>
</feature>
<reference evidence="11" key="1">
    <citation type="submission" date="2013-12" db="EMBL/GenBank/DDBJ databases">
        <title>The Genome Sequence of Aphanomyces astaci APO3.</title>
        <authorList>
            <consortium name="The Broad Institute Genomics Platform"/>
            <person name="Russ C."/>
            <person name="Tyler B."/>
            <person name="van West P."/>
            <person name="Dieguez-Uribeondo J."/>
            <person name="Young S.K."/>
            <person name="Zeng Q."/>
            <person name="Gargeya S."/>
            <person name="Fitzgerald M."/>
            <person name="Abouelleil A."/>
            <person name="Alvarado L."/>
            <person name="Chapman S.B."/>
            <person name="Gainer-Dewar J."/>
            <person name="Goldberg J."/>
            <person name="Griggs A."/>
            <person name="Gujja S."/>
            <person name="Hansen M."/>
            <person name="Howarth C."/>
            <person name="Imamovic A."/>
            <person name="Ireland A."/>
            <person name="Larimer J."/>
            <person name="McCowan C."/>
            <person name="Murphy C."/>
            <person name="Pearson M."/>
            <person name="Poon T.W."/>
            <person name="Priest M."/>
            <person name="Roberts A."/>
            <person name="Saif S."/>
            <person name="Shea T."/>
            <person name="Sykes S."/>
            <person name="Wortman J."/>
            <person name="Nusbaum C."/>
            <person name="Birren B."/>
        </authorList>
    </citation>
    <scope>NUCLEOTIDE SEQUENCE [LARGE SCALE GENOMIC DNA]</scope>
    <source>
        <strain evidence="11">APO3</strain>
    </source>
</reference>
<dbReference type="InterPro" id="IPR036397">
    <property type="entry name" value="RNaseH_sf"/>
</dbReference>
<dbReference type="Gene3D" id="4.10.60.10">
    <property type="entry name" value="Zinc finger, CCHC-type"/>
    <property type="match status" value="1"/>
</dbReference>
<keyword evidence="6" id="KW-0695">RNA-directed DNA polymerase</keyword>
<dbReference type="STRING" id="112090.W4H494"/>
<dbReference type="GO" id="GO:0015074">
    <property type="term" value="P:DNA integration"/>
    <property type="evidence" value="ECO:0007669"/>
    <property type="project" value="InterPro"/>
</dbReference>
<keyword evidence="3" id="KW-0540">Nuclease</keyword>
<dbReference type="InterPro" id="IPR043128">
    <property type="entry name" value="Rev_trsase/Diguanyl_cyclase"/>
</dbReference>
<dbReference type="Gene3D" id="3.10.10.10">
    <property type="entry name" value="HIV Type 1 Reverse Transcriptase, subunit A, domain 1"/>
    <property type="match status" value="1"/>
</dbReference>
<dbReference type="Pfam" id="PF00098">
    <property type="entry name" value="zf-CCHC"/>
    <property type="match status" value="1"/>
</dbReference>
<dbReference type="SUPFAM" id="SSF57756">
    <property type="entry name" value="Retrovirus zinc finger-like domains"/>
    <property type="match status" value="1"/>
</dbReference>
<keyword evidence="4" id="KW-0255">Endonuclease</keyword>
<protein>
    <recommendedName>
        <fullName evidence="12">Reverse transcriptase</fullName>
    </recommendedName>
</protein>
<dbReference type="GO" id="GO:0016787">
    <property type="term" value="F:hydrolase activity"/>
    <property type="evidence" value="ECO:0007669"/>
    <property type="project" value="UniProtKB-KW"/>
</dbReference>
<dbReference type="SUPFAM" id="SSF56672">
    <property type="entry name" value="DNA/RNA polymerases"/>
    <property type="match status" value="2"/>
</dbReference>
<dbReference type="Gene3D" id="3.30.420.10">
    <property type="entry name" value="Ribonuclease H-like superfamily/Ribonuclease H"/>
    <property type="match status" value="1"/>
</dbReference>
<dbReference type="OrthoDB" id="420169at2759"/>
<dbReference type="SUPFAM" id="SSF53098">
    <property type="entry name" value="Ribonuclease H-like"/>
    <property type="match status" value="1"/>
</dbReference>
<dbReference type="InterPro" id="IPR012337">
    <property type="entry name" value="RNaseH-like_sf"/>
</dbReference>
<feature type="region of interest" description="Disordered" evidence="8">
    <location>
        <begin position="888"/>
        <end position="907"/>
    </location>
</feature>
<dbReference type="GO" id="GO:0003676">
    <property type="term" value="F:nucleic acid binding"/>
    <property type="evidence" value="ECO:0007669"/>
    <property type="project" value="InterPro"/>
</dbReference>
<dbReference type="GO" id="GO:0008270">
    <property type="term" value="F:zinc ion binding"/>
    <property type="evidence" value="ECO:0007669"/>
    <property type="project" value="UniProtKB-KW"/>
</dbReference>
<evidence type="ECO:0000256" key="3">
    <source>
        <dbReference type="ARBA" id="ARBA00022722"/>
    </source>
</evidence>
<name>W4H494_APHAT</name>
<evidence type="ECO:0000259" key="10">
    <source>
        <dbReference type="PROSITE" id="PS50994"/>
    </source>
</evidence>
<dbReference type="RefSeq" id="XP_009823225.1">
    <property type="nucleotide sequence ID" value="XM_009824923.1"/>
</dbReference>
<evidence type="ECO:0000256" key="7">
    <source>
        <dbReference type="PROSITE-ProRule" id="PRU00047"/>
    </source>
</evidence>
<keyword evidence="7" id="KW-0479">Metal-binding</keyword>
<feature type="region of interest" description="Disordered" evidence="8">
    <location>
        <begin position="726"/>
        <end position="823"/>
    </location>
</feature>
<keyword evidence="7" id="KW-0863">Zinc-finger</keyword>
<dbReference type="InterPro" id="IPR050951">
    <property type="entry name" value="Retrovirus_Pol_polyprotein"/>
</dbReference>
<feature type="region of interest" description="Disordered" evidence="8">
    <location>
        <begin position="1029"/>
        <end position="1051"/>
    </location>
</feature>
<evidence type="ECO:0000313" key="11">
    <source>
        <dbReference type="EMBL" id="ETV86426.1"/>
    </source>
</evidence>
<dbReference type="PANTHER" id="PTHR37984">
    <property type="entry name" value="PROTEIN CBG26694"/>
    <property type="match status" value="1"/>
</dbReference>
<accession>W4H494</accession>
<dbReference type="GeneID" id="20803619"/>
<dbReference type="GO" id="GO:0003964">
    <property type="term" value="F:RNA-directed DNA polymerase activity"/>
    <property type="evidence" value="ECO:0007669"/>
    <property type="project" value="UniProtKB-KW"/>
</dbReference>
<evidence type="ECO:0000256" key="5">
    <source>
        <dbReference type="ARBA" id="ARBA00022801"/>
    </source>
</evidence>
<dbReference type="PANTHER" id="PTHR37984:SF5">
    <property type="entry name" value="PROTEIN NYNRIN-LIKE"/>
    <property type="match status" value="1"/>
</dbReference>
<keyword evidence="7" id="KW-0862">Zinc</keyword>
<evidence type="ECO:0000256" key="1">
    <source>
        <dbReference type="ARBA" id="ARBA00022679"/>
    </source>
</evidence>
<evidence type="ECO:0000259" key="9">
    <source>
        <dbReference type="PROSITE" id="PS50158"/>
    </source>
</evidence>
<evidence type="ECO:0000256" key="2">
    <source>
        <dbReference type="ARBA" id="ARBA00022695"/>
    </source>
</evidence>
<dbReference type="InterPro" id="IPR001878">
    <property type="entry name" value="Znf_CCHC"/>
</dbReference>
<dbReference type="InterPro" id="IPR036875">
    <property type="entry name" value="Znf_CCHC_sf"/>
</dbReference>
<dbReference type="Pfam" id="PF17917">
    <property type="entry name" value="RT_RNaseH"/>
    <property type="match status" value="2"/>
</dbReference>
<keyword evidence="5" id="KW-0378">Hydrolase</keyword>
<dbReference type="InterPro" id="IPR041373">
    <property type="entry name" value="RT_RNaseH"/>
</dbReference>
<dbReference type="EMBL" id="KI913116">
    <property type="protein sequence ID" value="ETV86426.1"/>
    <property type="molecule type" value="Genomic_DNA"/>
</dbReference>
<organism evidence="11">
    <name type="scientific">Aphanomyces astaci</name>
    <name type="common">Crayfish plague agent</name>
    <dbReference type="NCBI Taxonomy" id="112090"/>
    <lineage>
        <taxon>Eukaryota</taxon>
        <taxon>Sar</taxon>
        <taxon>Stramenopiles</taxon>
        <taxon>Oomycota</taxon>
        <taxon>Saprolegniomycetes</taxon>
        <taxon>Saprolegniales</taxon>
        <taxon>Verrucalvaceae</taxon>
        <taxon>Aphanomyces</taxon>
    </lineage>
</organism>